<feature type="compositionally biased region" description="Basic residues" evidence="1">
    <location>
        <begin position="268"/>
        <end position="278"/>
    </location>
</feature>
<sequence>MSSSPVYPIFIATDHAAAFAPLINPERCERSSNVTNRYLIRQLIVHFSLIGGGGIPAFAQVRSAPAGPHPPDAQLRRRPVVTRQRLCDLAVTYPDRSGRLDDPDERCSPRRPSGPSSPPNGEPGRPAGPPLPRTRPSTWPVADRWPDPHFRISGRAPVAPRTRATRPSLQHVHPLPWGRCALDGKRRAPTSRRLPRSTGRCGADKSSPLCGLSRCPRRPSPQHAAHRAAQARRRDSGHCARRQGRLSGSDEAARPTRSSGAPPERIARPARTRCHRTPGHGPRPTPGASPRAAGRPAPHRARGGPERPAPPVGYLLARTGPGTPGLTGAEACLPRSR</sequence>
<feature type="compositionally biased region" description="Basic and acidic residues" evidence="1">
    <location>
        <begin position="96"/>
        <end position="108"/>
    </location>
</feature>
<proteinExistence type="predicted"/>
<evidence type="ECO:0000313" key="2">
    <source>
        <dbReference type="EMBL" id="SCF34432.1"/>
    </source>
</evidence>
<accession>A0A1C4ZNC7</accession>
<feature type="region of interest" description="Disordered" evidence="1">
    <location>
        <begin position="92"/>
        <end position="337"/>
    </location>
</feature>
<dbReference type="EMBL" id="LT607410">
    <property type="protein sequence ID" value="SCF34432.1"/>
    <property type="molecule type" value="Genomic_DNA"/>
</dbReference>
<reference evidence="2 3" key="1">
    <citation type="submission" date="2016-06" db="EMBL/GenBank/DDBJ databases">
        <authorList>
            <person name="Kjaerup R.B."/>
            <person name="Dalgaard T.S."/>
            <person name="Juul-Madsen H.R."/>
        </authorList>
    </citation>
    <scope>NUCLEOTIDE SEQUENCE [LARGE SCALE GENOMIC DNA]</scope>
    <source>
        <strain evidence="2 3">DSM 43821</strain>
    </source>
</reference>
<feature type="compositionally biased region" description="Pro residues" evidence="1">
    <location>
        <begin position="115"/>
        <end position="133"/>
    </location>
</feature>
<protein>
    <submittedName>
        <fullName evidence="2">Uncharacterized protein</fullName>
    </submittedName>
</protein>
<feature type="compositionally biased region" description="Low complexity" evidence="1">
    <location>
        <begin position="155"/>
        <end position="167"/>
    </location>
</feature>
<name>A0A1C4ZNC7_9ACTN</name>
<evidence type="ECO:0000256" key="1">
    <source>
        <dbReference type="SAM" id="MobiDB-lite"/>
    </source>
</evidence>
<dbReference type="Proteomes" id="UP000198228">
    <property type="component" value="Chromosome I"/>
</dbReference>
<dbReference type="AlphaFoldDB" id="A0A1C4ZNC7"/>
<gene>
    <name evidence="2" type="ORF">GA0074696_4650</name>
</gene>
<organism evidence="2 3">
    <name type="scientific">Micromonospora purpureochromogenes</name>
    <dbReference type="NCBI Taxonomy" id="47872"/>
    <lineage>
        <taxon>Bacteria</taxon>
        <taxon>Bacillati</taxon>
        <taxon>Actinomycetota</taxon>
        <taxon>Actinomycetes</taxon>
        <taxon>Micromonosporales</taxon>
        <taxon>Micromonosporaceae</taxon>
        <taxon>Micromonospora</taxon>
    </lineage>
</organism>
<evidence type="ECO:0000313" key="3">
    <source>
        <dbReference type="Proteomes" id="UP000198228"/>
    </source>
</evidence>